<dbReference type="AlphaFoldDB" id="A0A426XM31"/>
<dbReference type="Proteomes" id="UP000287651">
    <property type="component" value="Unassembled WGS sequence"/>
</dbReference>
<reference evidence="1 2" key="1">
    <citation type="journal article" date="2014" name="Agronomy (Basel)">
        <title>A Draft Genome Sequence for Ensete ventricosum, the Drought-Tolerant Tree Against Hunger.</title>
        <authorList>
            <person name="Harrison J."/>
            <person name="Moore K.A."/>
            <person name="Paszkiewicz K."/>
            <person name="Jones T."/>
            <person name="Grant M."/>
            <person name="Ambacheew D."/>
            <person name="Muzemil S."/>
            <person name="Studholme D.J."/>
        </authorList>
    </citation>
    <scope>NUCLEOTIDE SEQUENCE [LARGE SCALE GENOMIC DNA]</scope>
</reference>
<proteinExistence type="predicted"/>
<protein>
    <submittedName>
        <fullName evidence="1">Uncharacterized protein</fullName>
    </submittedName>
</protein>
<comment type="caution">
    <text evidence="1">The sequence shown here is derived from an EMBL/GenBank/DDBJ whole genome shotgun (WGS) entry which is preliminary data.</text>
</comment>
<sequence length="62" mass="6973">KKDLNITDLEAYIMALEEAINDKFEAFESCIEVRTLGLSGYHLPYWTNRPGFPPVGSAIEPT</sequence>
<gene>
    <name evidence="1" type="ORF">B296_00039530</name>
</gene>
<organism evidence="1 2">
    <name type="scientific">Ensete ventricosum</name>
    <name type="common">Abyssinian banana</name>
    <name type="synonym">Musa ensete</name>
    <dbReference type="NCBI Taxonomy" id="4639"/>
    <lineage>
        <taxon>Eukaryota</taxon>
        <taxon>Viridiplantae</taxon>
        <taxon>Streptophyta</taxon>
        <taxon>Embryophyta</taxon>
        <taxon>Tracheophyta</taxon>
        <taxon>Spermatophyta</taxon>
        <taxon>Magnoliopsida</taxon>
        <taxon>Liliopsida</taxon>
        <taxon>Zingiberales</taxon>
        <taxon>Musaceae</taxon>
        <taxon>Ensete</taxon>
    </lineage>
</organism>
<dbReference type="EMBL" id="AMZH03019327">
    <property type="protein sequence ID" value="RRT40512.1"/>
    <property type="molecule type" value="Genomic_DNA"/>
</dbReference>
<evidence type="ECO:0000313" key="2">
    <source>
        <dbReference type="Proteomes" id="UP000287651"/>
    </source>
</evidence>
<name>A0A426XM31_ENSVE</name>
<accession>A0A426XM31</accession>
<evidence type="ECO:0000313" key="1">
    <source>
        <dbReference type="EMBL" id="RRT40512.1"/>
    </source>
</evidence>
<feature type="non-terminal residue" evidence="1">
    <location>
        <position position="1"/>
    </location>
</feature>